<organism evidence="2 3">
    <name type="scientific">Mikania micrantha</name>
    <name type="common">bitter vine</name>
    <dbReference type="NCBI Taxonomy" id="192012"/>
    <lineage>
        <taxon>Eukaryota</taxon>
        <taxon>Viridiplantae</taxon>
        <taxon>Streptophyta</taxon>
        <taxon>Embryophyta</taxon>
        <taxon>Tracheophyta</taxon>
        <taxon>Spermatophyta</taxon>
        <taxon>Magnoliopsida</taxon>
        <taxon>eudicotyledons</taxon>
        <taxon>Gunneridae</taxon>
        <taxon>Pentapetalae</taxon>
        <taxon>asterids</taxon>
        <taxon>campanulids</taxon>
        <taxon>Asterales</taxon>
        <taxon>Asteraceae</taxon>
        <taxon>Asteroideae</taxon>
        <taxon>Heliantheae alliance</taxon>
        <taxon>Eupatorieae</taxon>
        <taxon>Mikania</taxon>
    </lineage>
</organism>
<protein>
    <submittedName>
        <fullName evidence="2">Uncharacterized protein</fullName>
    </submittedName>
</protein>
<keyword evidence="3" id="KW-1185">Reference proteome</keyword>
<dbReference type="Proteomes" id="UP000326396">
    <property type="component" value="Linkage Group LG10"/>
</dbReference>
<dbReference type="AlphaFoldDB" id="A0A5N6PV65"/>
<sequence length="113" mass="12118">METTKKKRSSEGRTSGKKLKRSNDGLTAELNEFLAILNRLQAGIKHFQAKAAGDVAGKSVATDSGSLNMAFELQDFIHFHDGCRKTSTGDAVQKETGSGIDLNADPTSDQTCD</sequence>
<feature type="region of interest" description="Disordered" evidence="1">
    <location>
        <begin position="1"/>
        <end position="23"/>
    </location>
</feature>
<proteinExistence type="predicted"/>
<evidence type="ECO:0000313" key="2">
    <source>
        <dbReference type="EMBL" id="KAD7116661.1"/>
    </source>
</evidence>
<name>A0A5N6PV65_9ASTR</name>
<gene>
    <name evidence="2" type="ORF">E3N88_03929</name>
</gene>
<reference evidence="2 3" key="1">
    <citation type="submission" date="2019-05" db="EMBL/GenBank/DDBJ databases">
        <title>Mikania micrantha, genome provides insights into the molecular mechanism of rapid growth.</title>
        <authorList>
            <person name="Liu B."/>
        </authorList>
    </citation>
    <scope>NUCLEOTIDE SEQUENCE [LARGE SCALE GENOMIC DNA]</scope>
    <source>
        <strain evidence="2">NLD-2019</strain>
        <tissue evidence="2">Leaf</tissue>
    </source>
</reference>
<dbReference type="EMBL" id="SZYD01000002">
    <property type="protein sequence ID" value="KAD7116661.1"/>
    <property type="molecule type" value="Genomic_DNA"/>
</dbReference>
<evidence type="ECO:0000256" key="1">
    <source>
        <dbReference type="SAM" id="MobiDB-lite"/>
    </source>
</evidence>
<feature type="region of interest" description="Disordered" evidence="1">
    <location>
        <begin position="87"/>
        <end position="113"/>
    </location>
</feature>
<comment type="caution">
    <text evidence="2">The sequence shown here is derived from an EMBL/GenBank/DDBJ whole genome shotgun (WGS) entry which is preliminary data.</text>
</comment>
<dbReference type="OrthoDB" id="1098796at2759"/>
<evidence type="ECO:0000313" key="3">
    <source>
        <dbReference type="Proteomes" id="UP000326396"/>
    </source>
</evidence>
<accession>A0A5N6PV65</accession>